<gene>
    <name evidence="2" type="ORF">DFH08DRAFT_716765</name>
</gene>
<accession>A0AAD6ZA84</accession>
<dbReference type="Proteomes" id="UP001218218">
    <property type="component" value="Unassembled WGS sequence"/>
</dbReference>
<protein>
    <recommendedName>
        <fullName evidence="4">F-box domain-containing protein</fullName>
    </recommendedName>
</protein>
<sequence>MAEYSPSVSNPPISPGNVLDTNNPPLESQIPLLQEFVSRGRARLVVLHDQMVLLQSRLGEIRKESDALAKEVLKHEGSLSPLRRLPTEILLRIFTFTLPPHQRDPDNAAFTNAHPNPRMVERAPWTVSAVCARWRAIAVCQPRFWAHIDYHSYYNRNNRFMNRLRLETQLRRSGETPLNVEFGTDLDDVVTSQDLRILRTLCQHSARWETASIHGQTVLFDSLARFAASRFALLRELAIEVLYDAGDGTPSLDMFSDAPKLQRVTVNKGLRTYAIQMVLPWPQLLQFCGCGHGTPISKTSLLPAIS</sequence>
<evidence type="ECO:0008006" key="4">
    <source>
        <dbReference type="Google" id="ProtNLM"/>
    </source>
</evidence>
<keyword evidence="3" id="KW-1185">Reference proteome</keyword>
<evidence type="ECO:0000313" key="3">
    <source>
        <dbReference type="Proteomes" id="UP001218218"/>
    </source>
</evidence>
<feature type="region of interest" description="Disordered" evidence="1">
    <location>
        <begin position="1"/>
        <end position="22"/>
    </location>
</feature>
<name>A0AAD6ZA84_9AGAR</name>
<reference evidence="2" key="1">
    <citation type="submission" date="2023-03" db="EMBL/GenBank/DDBJ databases">
        <title>Massive genome expansion in bonnet fungi (Mycena s.s.) driven by repeated elements and novel gene families across ecological guilds.</title>
        <authorList>
            <consortium name="Lawrence Berkeley National Laboratory"/>
            <person name="Harder C.B."/>
            <person name="Miyauchi S."/>
            <person name="Viragh M."/>
            <person name="Kuo A."/>
            <person name="Thoen E."/>
            <person name="Andreopoulos B."/>
            <person name="Lu D."/>
            <person name="Skrede I."/>
            <person name="Drula E."/>
            <person name="Henrissat B."/>
            <person name="Morin E."/>
            <person name="Kohler A."/>
            <person name="Barry K."/>
            <person name="LaButti K."/>
            <person name="Morin E."/>
            <person name="Salamov A."/>
            <person name="Lipzen A."/>
            <person name="Mereny Z."/>
            <person name="Hegedus B."/>
            <person name="Baldrian P."/>
            <person name="Stursova M."/>
            <person name="Weitz H."/>
            <person name="Taylor A."/>
            <person name="Grigoriev I.V."/>
            <person name="Nagy L.G."/>
            <person name="Martin F."/>
            <person name="Kauserud H."/>
        </authorList>
    </citation>
    <scope>NUCLEOTIDE SEQUENCE</scope>
    <source>
        <strain evidence="2">CBHHK002</strain>
    </source>
</reference>
<dbReference type="AlphaFoldDB" id="A0AAD6ZA84"/>
<comment type="caution">
    <text evidence="2">The sequence shown here is derived from an EMBL/GenBank/DDBJ whole genome shotgun (WGS) entry which is preliminary data.</text>
</comment>
<proteinExistence type="predicted"/>
<organism evidence="2 3">
    <name type="scientific">Mycena albidolilacea</name>
    <dbReference type="NCBI Taxonomy" id="1033008"/>
    <lineage>
        <taxon>Eukaryota</taxon>
        <taxon>Fungi</taxon>
        <taxon>Dikarya</taxon>
        <taxon>Basidiomycota</taxon>
        <taxon>Agaricomycotina</taxon>
        <taxon>Agaricomycetes</taxon>
        <taxon>Agaricomycetidae</taxon>
        <taxon>Agaricales</taxon>
        <taxon>Marasmiineae</taxon>
        <taxon>Mycenaceae</taxon>
        <taxon>Mycena</taxon>
    </lineage>
</organism>
<feature type="compositionally biased region" description="Polar residues" evidence="1">
    <location>
        <begin position="1"/>
        <end position="11"/>
    </location>
</feature>
<evidence type="ECO:0000256" key="1">
    <source>
        <dbReference type="SAM" id="MobiDB-lite"/>
    </source>
</evidence>
<evidence type="ECO:0000313" key="2">
    <source>
        <dbReference type="EMBL" id="KAJ7314401.1"/>
    </source>
</evidence>
<dbReference type="EMBL" id="JARIHO010000067">
    <property type="protein sequence ID" value="KAJ7314401.1"/>
    <property type="molecule type" value="Genomic_DNA"/>
</dbReference>
<dbReference type="Gene3D" id="1.20.1280.50">
    <property type="match status" value="1"/>
</dbReference>